<comment type="caution">
    <text evidence="3">The sequence shown here is derived from an EMBL/GenBank/DDBJ whole genome shotgun (WGS) entry which is preliminary data.</text>
</comment>
<dbReference type="Pfam" id="PF10935">
    <property type="entry name" value="DUF2637"/>
    <property type="match status" value="1"/>
</dbReference>
<dbReference type="InterPro" id="IPR021235">
    <property type="entry name" value="DUF2637"/>
</dbReference>
<protein>
    <submittedName>
        <fullName evidence="3">DUF2637 domain-containing protein</fullName>
    </submittedName>
</protein>
<dbReference type="EMBL" id="JAWCTQ010000005">
    <property type="protein sequence ID" value="MDT9681590.1"/>
    <property type="molecule type" value="Genomic_DNA"/>
</dbReference>
<feature type="transmembrane region" description="Helical" evidence="2">
    <location>
        <begin position="12"/>
        <end position="36"/>
    </location>
</feature>
<feature type="compositionally biased region" description="Pro residues" evidence="1">
    <location>
        <begin position="261"/>
        <end position="270"/>
    </location>
</feature>
<keyword evidence="2" id="KW-0472">Membrane</keyword>
<evidence type="ECO:0000313" key="4">
    <source>
        <dbReference type="Proteomes" id="UP001250181"/>
    </source>
</evidence>
<proteinExistence type="predicted"/>
<name>A0ABU3QFP1_9ACTN</name>
<dbReference type="Proteomes" id="UP001250181">
    <property type="component" value="Unassembled WGS sequence"/>
</dbReference>
<dbReference type="RefSeq" id="WP_315876680.1">
    <property type="nucleotide sequence ID" value="NZ_JAWCTQ010000005.1"/>
</dbReference>
<keyword evidence="2" id="KW-1133">Transmembrane helix</keyword>
<evidence type="ECO:0000256" key="2">
    <source>
        <dbReference type="SAM" id="Phobius"/>
    </source>
</evidence>
<keyword evidence="2" id="KW-0812">Transmembrane</keyword>
<feature type="compositionally biased region" description="Pro residues" evidence="1">
    <location>
        <begin position="328"/>
        <end position="370"/>
    </location>
</feature>
<sequence>MAAMQLTRMHRVLIGVVVAGAVIIAAIGFAGSYAAVRELAENKGFGDFSLVFPIGIDAGICVLLALDLLLTWLRIPFPLLRQTAWLLTAATIAFNGAAAWPDPLGVGMHAVIPMLFVVAVEAARHAVGRIADITADKHMEGVRLTRWLLSPVPTFRLWRRMKLWELRSYEQVIKLEQDRLIYQARLQARFGRGWRRKAPVEALMPLRLAKYGVPLAETAPAGLAAAGIEPVLLPPNPAAQQAPAPLVAAPVAELPQAEPSGPRPVAPVQPEPQVRAPQSVPARPQAPGQDRTQPPAQAPAPAHTQEQAQPPAQHQAPDQHQQAHPQSHPAPAPHPQPASEPQPQPARQPEPQPQPAPEPQPESHPQPAPQPESHAVPANHVSPWFSAPKLPQDTAYAGSYDPAANAEASARVPEAEEDEYVRAAYGAFQEYVGENDNPPSADTLALLLSDAYGLQHPRAVPLLRRLLPDFITRYQAELEAEHIA</sequence>
<gene>
    <name evidence="3" type="ORF">RND61_05795</name>
</gene>
<accession>A0ABU3QFP1</accession>
<feature type="transmembrane region" description="Helical" evidence="2">
    <location>
        <begin position="84"/>
        <end position="100"/>
    </location>
</feature>
<feature type="compositionally biased region" description="Low complexity" evidence="1">
    <location>
        <begin position="293"/>
        <end position="327"/>
    </location>
</feature>
<feature type="transmembrane region" description="Helical" evidence="2">
    <location>
        <begin position="48"/>
        <end position="72"/>
    </location>
</feature>
<evidence type="ECO:0000256" key="1">
    <source>
        <dbReference type="SAM" id="MobiDB-lite"/>
    </source>
</evidence>
<keyword evidence="4" id="KW-1185">Reference proteome</keyword>
<reference evidence="3 4" key="1">
    <citation type="submission" date="2023-09" db="EMBL/GenBank/DDBJ databases">
        <title>Streptomyces sp. nov.: A antagonism against Alternaria gaisen Producing Streptochlin, Isolated from Tamarix root soil.</title>
        <authorList>
            <person name="Chen Y."/>
        </authorList>
    </citation>
    <scope>NUCLEOTIDE SEQUENCE [LARGE SCALE GENOMIC DNA]</scope>
    <source>
        <strain evidence="3 4">TRM76323</strain>
    </source>
</reference>
<feature type="region of interest" description="Disordered" evidence="1">
    <location>
        <begin position="255"/>
        <end position="415"/>
    </location>
</feature>
<evidence type="ECO:0000313" key="3">
    <source>
        <dbReference type="EMBL" id="MDT9681590.1"/>
    </source>
</evidence>
<dbReference type="PANTHER" id="PTHR23242">
    <property type="entry name" value="TRANSCRIPTION FACTOR HOXA13"/>
    <property type="match status" value="1"/>
</dbReference>
<organism evidence="3 4">
    <name type="scientific">Streptomyces tamarix</name>
    <dbReference type="NCBI Taxonomy" id="3078565"/>
    <lineage>
        <taxon>Bacteria</taxon>
        <taxon>Bacillati</taxon>
        <taxon>Actinomycetota</taxon>
        <taxon>Actinomycetes</taxon>
        <taxon>Kitasatosporales</taxon>
        <taxon>Streptomycetaceae</taxon>
        <taxon>Streptomyces</taxon>
    </lineage>
</organism>
<dbReference type="PANTHER" id="PTHR23242:SF9">
    <property type="entry name" value="TRANSCRIPTION FACTOR HOXA13"/>
    <property type="match status" value="1"/>
</dbReference>